<comment type="caution">
    <text evidence="2">The sequence shown here is derived from an EMBL/GenBank/DDBJ whole genome shotgun (WGS) entry which is preliminary data.</text>
</comment>
<evidence type="ECO:0000313" key="2">
    <source>
        <dbReference type="EMBL" id="MCZ0865453.1"/>
    </source>
</evidence>
<accession>A0A9J6RN74</accession>
<feature type="compositionally biased region" description="Basic and acidic residues" evidence="1">
    <location>
        <begin position="56"/>
        <end position="65"/>
    </location>
</feature>
<dbReference type="RefSeq" id="WP_258331601.1">
    <property type="nucleotide sequence ID" value="NZ_JAPTGG010000007.1"/>
</dbReference>
<dbReference type="Proteomes" id="UP001069090">
    <property type="component" value="Unassembled WGS sequence"/>
</dbReference>
<feature type="region of interest" description="Disordered" evidence="1">
    <location>
        <begin position="1"/>
        <end position="65"/>
    </location>
</feature>
<evidence type="ECO:0000313" key="3">
    <source>
        <dbReference type="Proteomes" id="UP001069090"/>
    </source>
</evidence>
<organism evidence="2 3">
    <name type="scientific">Dasania phycosphaerae</name>
    <dbReference type="NCBI Taxonomy" id="2950436"/>
    <lineage>
        <taxon>Bacteria</taxon>
        <taxon>Pseudomonadati</taxon>
        <taxon>Pseudomonadota</taxon>
        <taxon>Gammaproteobacteria</taxon>
        <taxon>Cellvibrionales</taxon>
        <taxon>Spongiibacteraceae</taxon>
        <taxon>Dasania</taxon>
    </lineage>
</organism>
<dbReference type="EMBL" id="JAPTGG010000007">
    <property type="protein sequence ID" value="MCZ0865453.1"/>
    <property type="molecule type" value="Genomic_DNA"/>
</dbReference>
<keyword evidence="3" id="KW-1185">Reference proteome</keyword>
<evidence type="ECO:0000256" key="1">
    <source>
        <dbReference type="SAM" id="MobiDB-lite"/>
    </source>
</evidence>
<sequence length="65" mass="7343">MPPSNSDIFVDRRKSQQPHSQPCRRGGSTAMDSRPWWLKTTYVNPPTPNKSAALGDKPKQPDDKH</sequence>
<protein>
    <submittedName>
        <fullName evidence="2">Uncharacterized protein</fullName>
    </submittedName>
</protein>
<dbReference type="AlphaFoldDB" id="A0A9J6RN74"/>
<reference evidence="2 3" key="1">
    <citation type="submission" date="2022-12" db="EMBL/GenBank/DDBJ databases">
        <title>Dasania phycosphaerae sp. nov., isolated from particulate material of the south coast of Korea.</title>
        <authorList>
            <person name="Jiang Y."/>
        </authorList>
    </citation>
    <scope>NUCLEOTIDE SEQUENCE [LARGE SCALE GENOMIC DNA]</scope>
    <source>
        <strain evidence="2 3">GY-19</strain>
    </source>
</reference>
<name>A0A9J6RN74_9GAMM</name>
<proteinExistence type="predicted"/>
<gene>
    <name evidence="2" type="ORF">O0V09_09585</name>
</gene>